<dbReference type="GO" id="GO:0003676">
    <property type="term" value="F:nucleic acid binding"/>
    <property type="evidence" value="ECO:0007669"/>
    <property type="project" value="InterPro"/>
</dbReference>
<evidence type="ECO:0000256" key="1">
    <source>
        <dbReference type="ARBA" id="ARBA00022723"/>
    </source>
</evidence>
<evidence type="ECO:0000256" key="3">
    <source>
        <dbReference type="SAM" id="MobiDB-lite"/>
    </source>
</evidence>
<feature type="domain" description="HIRAN" evidence="4">
    <location>
        <begin position="55"/>
        <end position="155"/>
    </location>
</feature>
<evidence type="ECO:0000313" key="6">
    <source>
        <dbReference type="Proteomes" id="UP000249169"/>
    </source>
</evidence>
<dbReference type="Gene3D" id="3.30.70.2330">
    <property type="match status" value="1"/>
</dbReference>
<dbReference type="GO" id="GO:0008270">
    <property type="term" value="F:zinc ion binding"/>
    <property type="evidence" value="ECO:0007669"/>
    <property type="project" value="InterPro"/>
</dbReference>
<dbReference type="SMART" id="SM00910">
    <property type="entry name" value="HIRAN"/>
    <property type="match status" value="1"/>
</dbReference>
<keyword evidence="1" id="KW-0479">Metal-binding</keyword>
<dbReference type="AlphaFoldDB" id="A0A328C5U0"/>
<proteinExistence type="predicted"/>
<evidence type="ECO:0000259" key="4">
    <source>
        <dbReference type="SMART" id="SM00910"/>
    </source>
</evidence>
<gene>
    <name evidence="5" type="ORF">DL240_15320</name>
</gene>
<organism evidence="5 6">
    <name type="scientific">Lujinxingia litoralis</name>
    <dbReference type="NCBI Taxonomy" id="2211119"/>
    <lineage>
        <taxon>Bacteria</taxon>
        <taxon>Deltaproteobacteria</taxon>
        <taxon>Bradymonadales</taxon>
        <taxon>Lujinxingiaceae</taxon>
        <taxon>Lujinxingia</taxon>
    </lineage>
</organism>
<keyword evidence="2" id="KW-0378">Hydrolase</keyword>
<dbReference type="EMBL" id="QHKO01000008">
    <property type="protein sequence ID" value="RAL20686.1"/>
    <property type="molecule type" value="Genomic_DNA"/>
</dbReference>
<name>A0A328C5U0_9DELT</name>
<reference evidence="5 6" key="1">
    <citation type="submission" date="2018-05" db="EMBL/GenBank/DDBJ databases">
        <title>Lujinxingia marina gen. nov. sp. nov., a new facultative anaerobic member of the class Deltaproteobacteria, and proposal of Lujinxingaceae fam. nov.</title>
        <authorList>
            <person name="Li C.-M."/>
        </authorList>
    </citation>
    <scope>NUCLEOTIDE SEQUENCE [LARGE SCALE GENOMIC DNA]</scope>
    <source>
        <strain evidence="5 6">B210</strain>
    </source>
</reference>
<evidence type="ECO:0000256" key="2">
    <source>
        <dbReference type="ARBA" id="ARBA00022801"/>
    </source>
</evidence>
<dbReference type="Pfam" id="PF08797">
    <property type="entry name" value="HIRAN"/>
    <property type="match status" value="1"/>
</dbReference>
<protein>
    <recommendedName>
        <fullName evidence="4">HIRAN domain-containing protein</fullName>
    </recommendedName>
</protein>
<sequence length="174" mass="19731">MIVWPQTKPWFCPSDVRILDASPASHHLHRRPDAAMHPSRTRQHRTSPPPPPGHALLIHTPVAGLRFHEFELAAFPLDLGQRLRVVREPDNPYDTRATALYAGERRIGYLPRRLNKMPARLLDAGWPLIARIEHLSTGYSDRGPAHTRVSPHAYPRAMEIIIALFIPLHAQGRS</sequence>
<evidence type="ECO:0000313" key="5">
    <source>
        <dbReference type="EMBL" id="RAL20686.1"/>
    </source>
</evidence>
<dbReference type="InterPro" id="IPR014905">
    <property type="entry name" value="HIRAN"/>
</dbReference>
<dbReference type="GO" id="GO:0016818">
    <property type="term" value="F:hydrolase activity, acting on acid anhydrides, in phosphorus-containing anhydrides"/>
    <property type="evidence" value="ECO:0007669"/>
    <property type="project" value="InterPro"/>
</dbReference>
<accession>A0A328C5U0</accession>
<comment type="caution">
    <text evidence="5">The sequence shown here is derived from an EMBL/GenBank/DDBJ whole genome shotgun (WGS) entry which is preliminary data.</text>
</comment>
<dbReference type="Proteomes" id="UP000249169">
    <property type="component" value="Unassembled WGS sequence"/>
</dbReference>
<keyword evidence="6" id="KW-1185">Reference proteome</keyword>
<dbReference type="RefSeq" id="WP_111730778.1">
    <property type="nucleotide sequence ID" value="NZ_QHKO01000008.1"/>
</dbReference>
<feature type="region of interest" description="Disordered" evidence="3">
    <location>
        <begin position="24"/>
        <end position="52"/>
    </location>
</feature>
<dbReference type="OrthoDB" id="5421673at2"/>